<dbReference type="RefSeq" id="WP_113894393.1">
    <property type="nucleotide sequence ID" value="NZ_JANJGA010000005.1"/>
</dbReference>
<reference evidence="7 8" key="1">
    <citation type="submission" date="2017-10" db="EMBL/GenBank/DDBJ databases">
        <title>Genomics of the genus Arcobacter.</title>
        <authorList>
            <person name="Perez-Cataluna A."/>
            <person name="Figueras M.J."/>
        </authorList>
    </citation>
    <scope>NUCLEOTIDE SEQUENCE [LARGE SCALE GENOMIC DNA]</scope>
    <source>
        <strain evidence="7 8">CECT 9230</strain>
    </source>
</reference>
<organism evidence="7 8">
    <name type="scientific">Aliarcobacter vitoriensis</name>
    <dbReference type="NCBI Taxonomy" id="2011099"/>
    <lineage>
        <taxon>Bacteria</taxon>
        <taxon>Pseudomonadati</taxon>
        <taxon>Campylobacterota</taxon>
        <taxon>Epsilonproteobacteria</taxon>
        <taxon>Campylobacterales</taxon>
        <taxon>Arcobacteraceae</taxon>
        <taxon>Aliarcobacter</taxon>
    </lineage>
</organism>
<evidence type="ECO:0000256" key="5">
    <source>
        <dbReference type="RuleBase" id="RU363032"/>
    </source>
</evidence>
<name>A0A366MRT7_9BACT</name>
<feature type="transmembrane region" description="Helical" evidence="5">
    <location>
        <begin position="61"/>
        <end position="94"/>
    </location>
</feature>
<accession>A0A366MRT7</accession>
<comment type="subcellular location">
    <subcellularLocation>
        <location evidence="1 5">Cell membrane</location>
        <topology evidence="1 5">Multi-pass membrane protein</topology>
    </subcellularLocation>
</comment>
<evidence type="ECO:0000256" key="1">
    <source>
        <dbReference type="ARBA" id="ARBA00004651"/>
    </source>
</evidence>
<feature type="transmembrane region" description="Helical" evidence="5">
    <location>
        <begin position="9"/>
        <end position="30"/>
    </location>
</feature>
<dbReference type="GO" id="GO:0005886">
    <property type="term" value="C:plasma membrane"/>
    <property type="evidence" value="ECO:0007669"/>
    <property type="project" value="UniProtKB-SubCell"/>
</dbReference>
<dbReference type="PANTHER" id="PTHR43470:SF3">
    <property type="entry name" value="PHOSPHATE TRANSPORT SYSTEM PERMEASE PROTEIN PSTA-RELATED"/>
    <property type="match status" value="1"/>
</dbReference>
<feature type="transmembrane region" description="Helical" evidence="5">
    <location>
        <begin position="134"/>
        <end position="155"/>
    </location>
</feature>
<evidence type="ECO:0000313" key="8">
    <source>
        <dbReference type="Proteomes" id="UP000252669"/>
    </source>
</evidence>
<dbReference type="AlphaFoldDB" id="A0A366MRT7"/>
<feature type="domain" description="ABC transmembrane type-1" evidence="6">
    <location>
        <begin position="65"/>
        <end position="274"/>
    </location>
</feature>
<evidence type="ECO:0000256" key="3">
    <source>
        <dbReference type="ARBA" id="ARBA00022989"/>
    </source>
</evidence>
<evidence type="ECO:0000256" key="2">
    <source>
        <dbReference type="ARBA" id="ARBA00022692"/>
    </source>
</evidence>
<dbReference type="SUPFAM" id="SSF161098">
    <property type="entry name" value="MetI-like"/>
    <property type="match status" value="1"/>
</dbReference>
<gene>
    <name evidence="7" type="ORF">CRU91_06390</name>
</gene>
<comment type="similarity">
    <text evidence="5">Belongs to the binding-protein-dependent transport system permease family.</text>
</comment>
<evidence type="ECO:0000256" key="4">
    <source>
        <dbReference type="ARBA" id="ARBA00023136"/>
    </source>
</evidence>
<evidence type="ECO:0000313" key="7">
    <source>
        <dbReference type="EMBL" id="RBQ28996.1"/>
    </source>
</evidence>
<feature type="transmembrane region" description="Helical" evidence="5">
    <location>
        <begin position="212"/>
        <end position="230"/>
    </location>
</feature>
<proteinExistence type="inferred from homology"/>
<dbReference type="PROSITE" id="PS50928">
    <property type="entry name" value="ABC_TM1"/>
    <property type="match status" value="1"/>
</dbReference>
<dbReference type="Proteomes" id="UP000252669">
    <property type="component" value="Unassembled WGS sequence"/>
</dbReference>
<evidence type="ECO:0000259" key="6">
    <source>
        <dbReference type="PROSITE" id="PS50928"/>
    </source>
</evidence>
<dbReference type="Gene3D" id="1.10.3720.10">
    <property type="entry name" value="MetI-like"/>
    <property type="match status" value="1"/>
</dbReference>
<dbReference type="CDD" id="cd06261">
    <property type="entry name" value="TM_PBP2"/>
    <property type="match status" value="1"/>
</dbReference>
<keyword evidence="2 5" id="KW-0812">Transmembrane</keyword>
<comment type="caution">
    <text evidence="7">The sequence shown here is derived from an EMBL/GenBank/DDBJ whole genome shotgun (WGS) entry which is preliminary data.</text>
</comment>
<dbReference type="EMBL" id="PDKB01000009">
    <property type="protein sequence ID" value="RBQ28996.1"/>
    <property type="molecule type" value="Genomic_DNA"/>
</dbReference>
<dbReference type="PANTHER" id="PTHR43470">
    <property type="entry name" value="PHOSPHATE TRANSPORT SYSTEM PERMEASE PROTEIN PSTA-RELATED"/>
    <property type="match status" value="1"/>
</dbReference>
<dbReference type="Pfam" id="PF00528">
    <property type="entry name" value="BPD_transp_1"/>
    <property type="match status" value="1"/>
</dbReference>
<keyword evidence="8" id="KW-1185">Reference proteome</keyword>
<sequence>MNKKFLISVFYFIAIISLIILAIFFVFVFYKGFSAFSLNIIFDNVSFIDAILGNKRVFDGIFPAIIGSILVSLLAVLIALPIGFLSGVFISIFASKELKNTLSFSYELLAFTPSIVIGLFGLSITIFLHKYFENLYTCLLISALSLAILVIPYIVKMSENAIYQIPNNIKLSALNLGATKYQNLFFVQLPYISKELLSGIILSIGRAIEDTAVIMMTGAVAMAGIPNSILEKYEAIPFFIYYISSAYQDIDELNKGYVAAMILLFSSLSLFIIAFLIQKITLKRRIKVA</sequence>
<keyword evidence="3 5" id="KW-1133">Transmembrane helix</keyword>
<keyword evidence="4 5" id="KW-0472">Membrane</keyword>
<dbReference type="InterPro" id="IPR035906">
    <property type="entry name" value="MetI-like_sf"/>
</dbReference>
<feature type="transmembrane region" description="Helical" evidence="5">
    <location>
        <begin position="257"/>
        <end position="277"/>
    </location>
</feature>
<dbReference type="InterPro" id="IPR000515">
    <property type="entry name" value="MetI-like"/>
</dbReference>
<dbReference type="OrthoDB" id="9785113at2"/>
<feature type="transmembrane region" description="Helical" evidence="5">
    <location>
        <begin position="106"/>
        <end position="128"/>
    </location>
</feature>
<protein>
    <submittedName>
        <fullName evidence="7">Phosphate ABC transporter permease</fullName>
    </submittedName>
</protein>
<dbReference type="GO" id="GO:0055085">
    <property type="term" value="P:transmembrane transport"/>
    <property type="evidence" value="ECO:0007669"/>
    <property type="project" value="InterPro"/>
</dbReference>
<keyword evidence="5" id="KW-0813">Transport</keyword>